<evidence type="ECO:0000313" key="3">
    <source>
        <dbReference type="Proteomes" id="UP000002630"/>
    </source>
</evidence>
<dbReference type="EMBL" id="FN648916">
    <property type="protein sequence ID" value="CBN77804.1"/>
    <property type="molecule type" value="Genomic_DNA"/>
</dbReference>
<dbReference type="OrthoDB" id="194358at2759"/>
<name>D8LRP3_ECTSI</name>
<feature type="region of interest" description="Disordered" evidence="1">
    <location>
        <begin position="163"/>
        <end position="185"/>
    </location>
</feature>
<evidence type="ECO:0000256" key="1">
    <source>
        <dbReference type="SAM" id="MobiDB-lite"/>
    </source>
</evidence>
<dbReference type="Proteomes" id="UP000002630">
    <property type="component" value="Linkage Group LG26"/>
</dbReference>
<dbReference type="InterPro" id="IPR036400">
    <property type="entry name" value="Cyt_B5-like_heme/steroid_sf"/>
</dbReference>
<reference evidence="2 3" key="1">
    <citation type="journal article" date="2010" name="Nature">
        <title>The Ectocarpus genome and the independent evolution of multicellularity in brown algae.</title>
        <authorList>
            <person name="Cock J.M."/>
            <person name="Sterck L."/>
            <person name="Rouze P."/>
            <person name="Scornet D."/>
            <person name="Allen A.E."/>
            <person name="Amoutzias G."/>
            <person name="Anthouard V."/>
            <person name="Artiguenave F."/>
            <person name="Aury J.M."/>
            <person name="Badger J.H."/>
            <person name="Beszteri B."/>
            <person name="Billiau K."/>
            <person name="Bonnet E."/>
            <person name="Bothwell J.H."/>
            <person name="Bowler C."/>
            <person name="Boyen C."/>
            <person name="Brownlee C."/>
            <person name="Carrano C.J."/>
            <person name="Charrier B."/>
            <person name="Cho G.Y."/>
            <person name="Coelho S.M."/>
            <person name="Collen J."/>
            <person name="Corre E."/>
            <person name="Da Silva C."/>
            <person name="Delage L."/>
            <person name="Delaroque N."/>
            <person name="Dittami S.M."/>
            <person name="Doulbeau S."/>
            <person name="Elias M."/>
            <person name="Farnham G."/>
            <person name="Gachon C.M."/>
            <person name="Gschloessl B."/>
            <person name="Heesch S."/>
            <person name="Jabbari K."/>
            <person name="Jubin C."/>
            <person name="Kawai H."/>
            <person name="Kimura K."/>
            <person name="Kloareg B."/>
            <person name="Kupper F.C."/>
            <person name="Lang D."/>
            <person name="Le Bail A."/>
            <person name="Leblanc C."/>
            <person name="Lerouge P."/>
            <person name="Lohr M."/>
            <person name="Lopez P.J."/>
            <person name="Martens C."/>
            <person name="Maumus F."/>
            <person name="Michel G."/>
            <person name="Miranda-Saavedra D."/>
            <person name="Morales J."/>
            <person name="Moreau H."/>
            <person name="Motomura T."/>
            <person name="Nagasato C."/>
            <person name="Napoli C.A."/>
            <person name="Nelson D.R."/>
            <person name="Nyvall-Collen P."/>
            <person name="Peters A.F."/>
            <person name="Pommier C."/>
            <person name="Potin P."/>
            <person name="Poulain J."/>
            <person name="Quesneville H."/>
            <person name="Read B."/>
            <person name="Rensing S.A."/>
            <person name="Ritter A."/>
            <person name="Rousvoal S."/>
            <person name="Samanta M."/>
            <person name="Samson G."/>
            <person name="Schroeder D.C."/>
            <person name="Segurens B."/>
            <person name="Strittmatter M."/>
            <person name="Tonon T."/>
            <person name="Tregear J.W."/>
            <person name="Valentin K."/>
            <person name="von Dassow P."/>
            <person name="Yamagishi T."/>
            <person name="Van de Peer Y."/>
            <person name="Wincker P."/>
        </authorList>
    </citation>
    <scope>NUCLEOTIDE SEQUENCE [LARGE SCALE GENOMIC DNA]</scope>
    <source>
        <strain evidence="3">Ec32 / CCAP1310/4</strain>
    </source>
</reference>
<dbReference type="InParanoid" id="D8LRP3"/>
<keyword evidence="3" id="KW-1185">Reference proteome</keyword>
<protein>
    <recommendedName>
        <fullName evidence="4">Cytochrome b5 heme-binding domain-containing protein</fullName>
    </recommendedName>
</protein>
<dbReference type="SUPFAM" id="SSF55856">
    <property type="entry name" value="Cytochrome b5-like heme/steroid binding domain"/>
    <property type="match status" value="1"/>
</dbReference>
<evidence type="ECO:0000313" key="2">
    <source>
        <dbReference type="EMBL" id="CBN77804.1"/>
    </source>
</evidence>
<accession>D8LRP3</accession>
<dbReference type="AlphaFoldDB" id="D8LRP3"/>
<proteinExistence type="predicted"/>
<organism evidence="2 3">
    <name type="scientific">Ectocarpus siliculosus</name>
    <name type="common">Brown alga</name>
    <name type="synonym">Conferva siliculosa</name>
    <dbReference type="NCBI Taxonomy" id="2880"/>
    <lineage>
        <taxon>Eukaryota</taxon>
        <taxon>Sar</taxon>
        <taxon>Stramenopiles</taxon>
        <taxon>Ochrophyta</taxon>
        <taxon>PX clade</taxon>
        <taxon>Phaeophyceae</taxon>
        <taxon>Ectocarpales</taxon>
        <taxon>Ectocarpaceae</taxon>
        <taxon>Ectocarpus</taxon>
    </lineage>
</organism>
<sequence>MPLAVLAGHPTLVSVKGIVFDVSDDEAYNHEGALAGCAGHDASRVIGASAGSRRGYGDGGGKLDAGLEGLRYEEHQRLEAYFVELARSRRAVAVLTDEDYISIFGTPLVASGDTGYTPAAATTASALAINTQTNNVKALVAVLHASVEQGDAEAVRNVLSSRYQQPPGEEVEDAGGDADGDSAQIEETQPKSLLVPVDSACPRTGMSPLLKAVEGGSAKAALYDGDTALDLARRLSCSDTIIEMITLASSKVPS</sequence>
<gene>
    <name evidence="2" type="ORF">Esi_0069_0083</name>
</gene>
<dbReference type="EMBL" id="FN649751">
    <property type="protein sequence ID" value="CBN77804.1"/>
    <property type="molecule type" value="Genomic_DNA"/>
</dbReference>
<feature type="compositionally biased region" description="Acidic residues" evidence="1">
    <location>
        <begin position="169"/>
        <end position="180"/>
    </location>
</feature>
<evidence type="ECO:0008006" key="4">
    <source>
        <dbReference type="Google" id="ProtNLM"/>
    </source>
</evidence>
<dbReference type="Gene3D" id="3.10.120.10">
    <property type="entry name" value="Cytochrome b5-like heme/steroid binding domain"/>
    <property type="match status" value="1"/>
</dbReference>